<evidence type="ECO:0000313" key="3">
    <source>
        <dbReference type="EMBL" id="MCA9379424.1"/>
    </source>
</evidence>
<accession>A0A955I7Q2</accession>
<dbReference type="InterPro" id="IPR006626">
    <property type="entry name" value="PbH1"/>
</dbReference>
<dbReference type="SUPFAM" id="SSF63446">
    <property type="entry name" value="Type I dockerin domain"/>
    <property type="match status" value="1"/>
</dbReference>
<dbReference type="PROSITE" id="PS00018">
    <property type="entry name" value="EF_HAND_1"/>
    <property type="match status" value="1"/>
</dbReference>
<dbReference type="Gene3D" id="1.10.1330.10">
    <property type="entry name" value="Dockerin domain"/>
    <property type="match status" value="1"/>
</dbReference>
<sequence>MQSKSSVMHVWKSVSDHVALVGLLVLTSALVLWTSPAGFFSSSVLGEISSCPADINSDLFVDLTDYGILVDNYNLDQILNVRSDINQDGTVDLSDYSALIMEFLHECTPIPTSTSNYYVAVNGNDNASGGQSSPFRTIQRAINAAKENGPSDTKIWVNPGTYRESPQIVDVQATDGAPLQIVAINGNATTFVNGSETSQDTRISWVKSEGGQQFPTAARGHIYYADVSVWGGQPELAFLAANNYQSIARVNKAMEPDLNPFQAYESGDDRWIADGGNAGVYNKLVDKNNDPGLPSGNLTNINGFTSSFLTGARLFVQDGHSGHDQDTILITAHDATSGTITLAGDLGYYNGEPLIDVSSRYYVEGKSQLLDNPGEWYYDAGSHRLYIWPPNDVSPASQQIEFALRDTGFVVKNSKNVLIDGFTVQFTNNAYGRSTGNEGAIYMVNSSSQATSNITWQNMNIRDVGLGVRIYQSTSSGKLTENTIIRNSKILYTDNLGVMIFNYPFRDGNGGGVLGVTGVLLENNEIGYGGYRAAGSGFMVWIQQATNMILQNNYIHHSAHNGVEIQGGFQTNLLVRNNYFKDNCLKGSDCGGFKVWSDGSSMRNVLVINNIVDGTRGCSYPSYINNRGETSTGPGCWASGFYSDIVHSTVSTEPATVFYHNLSMHNSFAGFQVTRGQDNTFYNNISFDQYSGINFSSGTGEIDSNKNTFIMNNLFINKNEIPTQKSDKLDAGVRLAQESNQRSNITINGNKYQMEGQTSKDFYLRNVSTFTGQTYYAKVSDVRANTSWESTGQDIQGLAFNDYTGTHGFDIGPALTAAGISSGVPSAVSGMASRLQAALGVSIDLNSTWVGQK</sequence>
<dbReference type="Gene3D" id="2.160.20.10">
    <property type="entry name" value="Single-stranded right-handed beta-helix, Pectin lyase-like"/>
    <property type="match status" value="2"/>
</dbReference>
<dbReference type="InterPro" id="IPR011050">
    <property type="entry name" value="Pectin_lyase_fold/virulence"/>
</dbReference>
<dbReference type="PANTHER" id="PTHR36453">
    <property type="entry name" value="SECRETED PROTEIN-RELATED"/>
    <property type="match status" value="1"/>
</dbReference>
<dbReference type="PANTHER" id="PTHR36453:SF1">
    <property type="entry name" value="RIGHT HANDED BETA HELIX DOMAIN-CONTAINING PROTEIN"/>
    <property type="match status" value="1"/>
</dbReference>
<dbReference type="SUPFAM" id="SSF51126">
    <property type="entry name" value="Pectin lyase-like"/>
    <property type="match status" value="1"/>
</dbReference>
<name>A0A955I7Q2_9BACT</name>
<dbReference type="Pfam" id="PF07602">
    <property type="entry name" value="DUF1565"/>
    <property type="match status" value="1"/>
</dbReference>
<protein>
    <recommendedName>
        <fullName evidence="1">Probable pectate lyase C</fullName>
    </recommendedName>
</protein>
<dbReference type="Proteomes" id="UP000760819">
    <property type="component" value="Unassembled WGS sequence"/>
</dbReference>
<dbReference type="InterPro" id="IPR036439">
    <property type="entry name" value="Dockerin_dom_sf"/>
</dbReference>
<evidence type="ECO:0000259" key="2">
    <source>
        <dbReference type="Pfam" id="PF07602"/>
    </source>
</evidence>
<dbReference type="AlphaFoldDB" id="A0A955I7Q2"/>
<gene>
    <name evidence="3" type="ORF">KC640_03265</name>
</gene>
<dbReference type="GO" id="GO:0000272">
    <property type="term" value="P:polysaccharide catabolic process"/>
    <property type="evidence" value="ECO:0007669"/>
    <property type="project" value="InterPro"/>
</dbReference>
<evidence type="ECO:0000256" key="1">
    <source>
        <dbReference type="ARBA" id="ARBA00016512"/>
    </source>
</evidence>
<comment type="caution">
    <text evidence="3">The sequence shown here is derived from an EMBL/GenBank/DDBJ whole genome shotgun (WGS) entry which is preliminary data.</text>
</comment>
<dbReference type="InterPro" id="IPR011459">
    <property type="entry name" value="DUF1565"/>
</dbReference>
<evidence type="ECO:0000313" key="4">
    <source>
        <dbReference type="Proteomes" id="UP000760819"/>
    </source>
</evidence>
<reference evidence="3" key="1">
    <citation type="submission" date="2020-04" db="EMBL/GenBank/DDBJ databases">
        <authorList>
            <person name="Zhang T."/>
        </authorList>
    </citation>
    <scope>NUCLEOTIDE SEQUENCE</scope>
    <source>
        <strain evidence="3">HKST-UBA12</strain>
    </source>
</reference>
<dbReference type="SMART" id="SM00710">
    <property type="entry name" value="PbH1"/>
    <property type="match status" value="7"/>
</dbReference>
<dbReference type="InterPro" id="IPR018247">
    <property type="entry name" value="EF_Hand_1_Ca_BS"/>
</dbReference>
<dbReference type="EMBL" id="JAGQLI010000178">
    <property type="protein sequence ID" value="MCA9379424.1"/>
    <property type="molecule type" value="Genomic_DNA"/>
</dbReference>
<proteinExistence type="predicted"/>
<feature type="domain" description="DUF1565" evidence="2">
    <location>
        <begin position="121"/>
        <end position="165"/>
    </location>
</feature>
<organism evidence="3 4">
    <name type="scientific">Candidatus Dojkabacteria bacterium</name>
    <dbReference type="NCBI Taxonomy" id="2099670"/>
    <lineage>
        <taxon>Bacteria</taxon>
        <taxon>Candidatus Dojkabacteria</taxon>
    </lineage>
</organism>
<dbReference type="InterPro" id="IPR012334">
    <property type="entry name" value="Pectin_lyas_fold"/>
</dbReference>
<reference evidence="3" key="2">
    <citation type="journal article" date="2021" name="Microbiome">
        <title>Successional dynamics and alternative stable states in a saline activated sludge microbial community over 9 years.</title>
        <authorList>
            <person name="Wang Y."/>
            <person name="Ye J."/>
            <person name="Ju F."/>
            <person name="Liu L."/>
            <person name="Boyd J.A."/>
            <person name="Deng Y."/>
            <person name="Parks D.H."/>
            <person name="Jiang X."/>
            <person name="Yin X."/>
            <person name="Woodcroft B.J."/>
            <person name="Tyson G.W."/>
            <person name="Hugenholtz P."/>
            <person name="Polz M.F."/>
            <person name="Zhang T."/>
        </authorList>
    </citation>
    <scope>NUCLEOTIDE SEQUENCE</scope>
    <source>
        <strain evidence="3">HKST-UBA12</strain>
    </source>
</reference>